<comment type="caution">
    <text evidence="2">The sequence shown here is derived from an EMBL/GenBank/DDBJ whole genome shotgun (WGS) entry which is preliminary data.</text>
</comment>
<evidence type="ECO:0000313" key="3">
    <source>
        <dbReference type="Proteomes" id="UP000679220"/>
    </source>
</evidence>
<reference evidence="2" key="1">
    <citation type="journal article" date="2018" name="Int. J. Syst. Evol. Microbiol.">
        <title>Carboxylicivirga sediminis sp. nov., isolated from coastal sediment.</title>
        <authorList>
            <person name="Wang F.Q."/>
            <person name="Ren L.H."/>
            <person name="Zou R.J."/>
            <person name="Sun Y.Z."/>
            <person name="Liu X.J."/>
            <person name="Jiang F."/>
            <person name="Liu L.J."/>
        </authorList>
    </citation>
    <scope>NUCLEOTIDE SEQUENCE</scope>
    <source>
        <strain evidence="2">JR1</strain>
    </source>
</reference>
<accession>A0A941F4Z0</accession>
<gene>
    <name evidence="2" type="ORF">KDU71_12965</name>
</gene>
<evidence type="ECO:0008006" key="4">
    <source>
        <dbReference type="Google" id="ProtNLM"/>
    </source>
</evidence>
<feature type="transmembrane region" description="Helical" evidence="1">
    <location>
        <begin position="113"/>
        <end position="131"/>
    </location>
</feature>
<dbReference type="AlphaFoldDB" id="A0A941F4Z0"/>
<organism evidence="2 3">
    <name type="scientific">Carboxylicivirga sediminis</name>
    <dbReference type="NCBI Taxonomy" id="2006564"/>
    <lineage>
        <taxon>Bacteria</taxon>
        <taxon>Pseudomonadati</taxon>
        <taxon>Bacteroidota</taxon>
        <taxon>Bacteroidia</taxon>
        <taxon>Marinilabiliales</taxon>
        <taxon>Marinilabiliaceae</taxon>
        <taxon>Carboxylicivirga</taxon>
    </lineage>
</organism>
<keyword evidence="1" id="KW-0812">Transmembrane</keyword>
<reference evidence="2" key="2">
    <citation type="submission" date="2021-04" db="EMBL/GenBank/DDBJ databases">
        <authorList>
            <person name="Zhang T."/>
            <person name="Zhang Y."/>
            <person name="Lu D."/>
            <person name="Zuo D."/>
            <person name="Du Z."/>
        </authorList>
    </citation>
    <scope>NUCLEOTIDE SEQUENCE</scope>
    <source>
        <strain evidence="2">JR1</strain>
    </source>
</reference>
<name>A0A941F4Z0_9BACT</name>
<keyword evidence="1" id="KW-1133">Transmembrane helix</keyword>
<evidence type="ECO:0000313" key="2">
    <source>
        <dbReference type="EMBL" id="MBR8536477.1"/>
    </source>
</evidence>
<protein>
    <recommendedName>
        <fullName evidence="4">DUF3592 domain-containing protein</fullName>
    </recommendedName>
</protein>
<keyword evidence="3" id="KW-1185">Reference proteome</keyword>
<dbReference type="Proteomes" id="UP000679220">
    <property type="component" value="Unassembled WGS sequence"/>
</dbReference>
<evidence type="ECO:0000256" key="1">
    <source>
        <dbReference type="SAM" id="Phobius"/>
    </source>
</evidence>
<dbReference type="EMBL" id="JAGTAR010000019">
    <property type="protein sequence ID" value="MBR8536477.1"/>
    <property type="molecule type" value="Genomic_DNA"/>
</dbReference>
<proteinExistence type="predicted"/>
<sequence>MRPDRFKRIVTKISRITLLLVFIVPQFYLLTWGITINGEFSTNKRNTVGTGGGIRTSSYSTYIYTYEVDHVNYSIEASDFYINDFKNVQIVYNAHYPNHAAIKSASGIFFMKTLWLIGSLIIAEALISLFFKE</sequence>
<keyword evidence="1" id="KW-0472">Membrane</keyword>
<feature type="transmembrane region" description="Helical" evidence="1">
    <location>
        <begin position="16"/>
        <end position="36"/>
    </location>
</feature>